<dbReference type="PANTHER" id="PTHR39084">
    <property type="entry name" value="MEMBRANE PROTEIN-RELATED"/>
    <property type="match status" value="1"/>
</dbReference>
<organism evidence="4 5">
    <name type="scientific">Methylocapsa polymorpha</name>
    <dbReference type="NCBI Taxonomy" id="3080828"/>
    <lineage>
        <taxon>Bacteria</taxon>
        <taxon>Pseudomonadati</taxon>
        <taxon>Pseudomonadota</taxon>
        <taxon>Alphaproteobacteria</taxon>
        <taxon>Hyphomicrobiales</taxon>
        <taxon>Beijerinckiaceae</taxon>
        <taxon>Methylocapsa</taxon>
    </lineage>
</organism>
<dbReference type="Proteomes" id="UP001626536">
    <property type="component" value="Chromosome"/>
</dbReference>
<feature type="transmembrane region" description="Helical" evidence="1">
    <location>
        <begin position="299"/>
        <end position="319"/>
    </location>
</feature>
<dbReference type="InterPro" id="IPR025105">
    <property type="entry name" value="DUF4010"/>
</dbReference>
<evidence type="ECO:0000259" key="3">
    <source>
        <dbReference type="Pfam" id="PF13194"/>
    </source>
</evidence>
<feature type="transmembrane region" description="Helical" evidence="1">
    <location>
        <begin position="63"/>
        <end position="81"/>
    </location>
</feature>
<gene>
    <name evidence="4" type="ORF">RZS28_07900</name>
</gene>
<keyword evidence="1" id="KW-1133">Transmembrane helix</keyword>
<keyword evidence="5" id="KW-1185">Reference proteome</keyword>
<dbReference type="EMBL" id="CP136862">
    <property type="protein sequence ID" value="WOJ91183.1"/>
    <property type="molecule type" value="Genomic_DNA"/>
</dbReference>
<feature type="transmembrane region" description="Helical" evidence="1">
    <location>
        <begin position="391"/>
        <end position="412"/>
    </location>
</feature>
<dbReference type="RefSeq" id="WP_407340773.1">
    <property type="nucleotide sequence ID" value="NZ_CP136862.1"/>
</dbReference>
<dbReference type="Pfam" id="PF13194">
    <property type="entry name" value="DUF4010"/>
    <property type="match status" value="1"/>
</dbReference>
<feature type="domain" description="MgtC/SapB/SrpB/YhiD N-terminal" evidence="2">
    <location>
        <begin position="11"/>
        <end position="129"/>
    </location>
</feature>
<feature type="transmembrane region" description="Helical" evidence="1">
    <location>
        <begin position="233"/>
        <end position="254"/>
    </location>
</feature>
<dbReference type="Pfam" id="PF02308">
    <property type="entry name" value="MgtC"/>
    <property type="match status" value="1"/>
</dbReference>
<feature type="transmembrane region" description="Helical" evidence="1">
    <location>
        <begin position="200"/>
        <end position="221"/>
    </location>
</feature>
<feature type="transmembrane region" description="Helical" evidence="1">
    <location>
        <begin position="331"/>
        <end position="354"/>
    </location>
</feature>
<dbReference type="InterPro" id="IPR049177">
    <property type="entry name" value="MgtC_SapB_SrpB_YhiD_N"/>
</dbReference>
<dbReference type="PANTHER" id="PTHR39084:SF1">
    <property type="entry name" value="DUF4010 DOMAIN-CONTAINING PROTEIN"/>
    <property type="match status" value="1"/>
</dbReference>
<sequence length="415" mass="42333">MLNLDPVILSLAVAVGIGLMIGAERERRKEERSAPASAGLRTFALASLSGALCAIIGGEPLLAVTVGGVFALTGFAYWRGYEEDPGLTTEIGLVVTVLLGGLAMTRPGLAAGVAVAVVIMLAARSPLHRFVGSVLSVDEVRDALIFAATTLIVLPLLPDRQMGPFAAVNPHAIWIVVILVMAIGAFGHIAVRFLGPRFGVPIAGLASGFVSSSATIAAMGARAVETSALLSPAAAGAILSTVATVVQMALLLAATNLATLQALVTSLACAGVAAVSYSRFFAVRAFQGDSGNVSERGQAFSLWTAFGFAAMLGGILLASRAMDEWFGEAGVIATTAVVGFADTHSAAISVATLVGEGKMMASDAAFPILIAFSTNTITKLVVSVVAGGTAFALRVIPGLLLVNLAAWAGWLLRFV</sequence>
<feature type="domain" description="DUF4010" evidence="3">
    <location>
        <begin position="178"/>
        <end position="387"/>
    </location>
</feature>
<feature type="transmembrane region" description="Helical" evidence="1">
    <location>
        <begin position="172"/>
        <end position="194"/>
    </location>
</feature>
<accession>A0ABZ0HVE3</accession>
<feature type="transmembrane region" description="Helical" evidence="1">
    <location>
        <begin position="6"/>
        <end position="23"/>
    </location>
</feature>
<feature type="transmembrane region" description="Helical" evidence="1">
    <location>
        <begin position="260"/>
        <end position="278"/>
    </location>
</feature>
<name>A0ABZ0HVE3_9HYPH</name>
<reference evidence="4 5" key="1">
    <citation type="submission" date="2023-10" db="EMBL/GenBank/DDBJ databases">
        <title>Novel methanotroph of the genus Methylocapsa from a subarctic wetland.</title>
        <authorList>
            <person name="Belova S.E."/>
            <person name="Oshkin I.Y."/>
            <person name="Miroshnikov K."/>
            <person name="Dedysh S.N."/>
        </authorList>
    </citation>
    <scope>NUCLEOTIDE SEQUENCE [LARGE SCALE GENOMIC DNA]</scope>
    <source>
        <strain evidence="4 5">RX1</strain>
    </source>
</reference>
<feature type="transmembrane region" description="Helical" evidence="1">
    <location>
        <begin position="143"/>
        <end position="160"/>
    </location>
</feature>
<evidence type="ECO:0000259" key="2">
    <source>
        <dbReference type="Pfam" id="PF02308"/>
    </source>
</evidence>
<evidence type="ECO:0000256" key="1">
    <source>
        <dbReference type="SAM" id="Phobius"/>
    </source>
</evidence>
<keyword evidence="1" id="KW-0812">Transmembrane</keyword>
<feature type="transmembrane region" description="Helical" evidence="1">
    <location>
        <begin position="93"/>
        <end position="123"/>
    </location>
</feature>
<feature type="transmembrane region" description="Helical" evidence="1">
    <location>
        <begin position="366"/>
        <end position="385"/>
    </location>
</feature>
<protein>
    <submittedName>
        <fullName evidence="4">DUF4010 domain-containing protein</fullName>
    </submittedName>
</protein>
<evidence type="ECO:0000313" key="5">
    <source>
        <dbReference type="Proteomes" id="UP001626536"/>
    </source>
</evidence>
<proteinExistence type="predicted"/>
<keyword evidence="1" id="KW-0472">Membrane</keyword>
<evidence type="ECO:0000313" key="4">
    <source>
        <dbReference type="EMBL" id="WOJ91183.1"/>
    </source>
</evidence>